<reference evidence="1" key="1">
    <citation type="submission" date="2018-05" db="EMBL/GenBank/DDBJ databases">
        <authorList>
            <person name="Lanie J.A."/>
            <person name="Ng W.-L."/>
            <person name="Kazmierczak K.M."/>
            <person name="Andrzejewski T.M."/>
            <person name="Davidsen T.M."/>
            <person name="Wayne K.J."/>
            <person name="Tettelin H."/>
            <person name="Glass J.I."/>
            <person name="Rusch D."/>
            <person name="Podicherti R."/>
            <person name="Tsui H.-C.T."/>
            <person name="Winkler M.E."/>
        </authorList>
    </citation>
    <scope>NUCLEOTIDE SEQUENCE</scope>
</reference>
<gene>
    <name evidence="1" type="ORF">METZ01_LOCUS389901</name>
</gene>
<name>A0A382USC8_9ZZZZ</name>
<sequence length="61" mass="6243">MTASKNAVAAFPADRMQVVMLRMSLFAEPGIFVGAPGAPLAITSAGALGPLGFFVCDCDHC</sequence>
<organism evidence="1">
    <name type="scientific">marine metagenome</name>
    <dbReference type="NCBI Taxonomy" id="408172"/>
    <lineage>
        <taxon>unclassified sequences</taxon>
        <taxon>metagenomes</taxon>
        <taxon>ecological metagenomes</taxon>
    </lineage>
</organism>
<dbReference type="EMBL" id="UINC01146365">
    <property type="protein sequence ID" value="SVD37047.1"/>
    <property type="molecule type" value="Genomic_DNA"/>
</dbReference>
<evidence type="ECO:0000313" key="1">
    <source>
        <dbReference type="EMBL" id="SVD37047.1"/>
    </source>
</evidence>
<protein>
    <submittedName>
        <fullName evidence="1">Uncharacterized protein</fullName>
    </submittedName>
</protein>
<dbReference type="AlphaFoldDB" id="A0A382USC8"/>
<proteinExistence type="predicted"/>
<accession>A0A382USC8</accession>